<protein>
    <submittedName>
        <fullName evidence="1">Uncharacterized protein</fullName>
    </submittedName>
</protein>
<reference evidence="1" key="1">
    <citation type="submission" date="2021-05" db="EMBL/GenBank/DDBJ databases">
        <authorList>
            <person name="Alioto T."/>
            <person name="Alioto T."/>
            <person name="Gomez Garrido J."/>
        </authorList>
    </citation>
    <scope>NUCLEOTIDE SEQUENCE</scope>
</reference>
<evidence type="ECO:0000313" key="1">
    <source>
        <dbReference type="EMBL" id="CAG6611128.1"/>
    </source>
</evidence>
<sequence length="103" mass="11933">MTYLLPTQYYKYLLQWSVRPAGKPKGECSNPSQVRNVIINFRTDFFSSFLTPQTFALDFIVEGCVSLVLTAAPWRLKSPISLRDTRRIDGKKYVQFEHNIGQQ</sequence>
<dbReference type="AlphaFoldDB" id="A0A8D8LM85"/>
<proteinExistence type="predicted"/>
<dbReference type="EMBL" id="HBUF01020829">
    <property type="protein sequence ID" value="CAG6611128.1"/>
    <property type="molecule type" value="Transcribed_RNA"/>
</dbReference>
<accession>A0A8D8LM85</accession>
<dbReference type="EMBL" id="HBUF01020831">
    <property type="protein sequence ID" value="CAG6611130.1"/>
    <property type="molecule type" value="Transcribed_RNA"/>
</dbReference>
<dbReference type="EMBL" id="HBUF01020828">
    <property type="protein sequence ID" value="CAG6611127.1"/>
    <property type="molecule type" value="Transcribed_RNA"/>
</dbReference>
<dbReference type="EMBL" id="HBUF01020827">
    <property type="protein sequence ID" value="CAG6611126.1"/>
    <property type="molecule type" value="Transcribed_RNA"/>
</dbReference>
<dbReference type="EMBL" id="HBUF01020830">
    <property type="protein sequence ID" value="CAG6611129.1"/>
    <property type="molecule type" value="Transcribed_RNA"/>
</dbReference>
<organism evidence="1">
    <name type="scientific">Cacopsylla melanoneura</name>
    <dbReference type="NCBI Taxonomy" id="428564"/>
    <lineage>
        <taxon>Eukaryota</taxon>
        <taxon>Metazoa</taxon>
        <taxon>Ecdysozoa</taxon>
        <taxon>Arthropoda</taxon>
        <taxon>Hexapoda</taxon>
        <taxon>Insecta</taxon>
        <taxon>Pterygota</taxon>
        <taxon>Neoptera</taxon>
        <taxon>Paraneoptera</taxon>
        <taxon>Hemiptera</taxon>
        <taxon>Sternorrhyncha</taxon>
        <taxon>Psylloidea</taxon>
        <taxon>Psyllidae</taxon>
        <taxon>Psyllinae</taxon>
        <taxon>Cacopsylla</taxon>
    </lineage>
</organism>
<name>A0A8D8LM85_9HEMI</name>
<dbReference type="EMBL" id="HBUF01020826">
    <property type="protein sequence ID" value="CAG6611125.1"/>
    <property type="molecule type" value="Transcribed_RNA"/>
</dbReference>